<sequence length="166" mass="18974">MPPARQQQCKSDTLTLTSYASAFLAALSPRLTLADEKRASNLTTAEVYATWASREVGWSFIIEGTREAALADRRTTSWSADESGKRAVMLLLRVWWYRTASNEDSDIDSKIASRDTVETVVRRMKDKEGMNGDDVVRFKDWLLRWDGEMDQTEELFWKTVLQVLGE</sequence>
<evidence type="ECO:0000313" key="2">
    <source>
        <dbReference type="Proteomes" id="UP000193986"/>
    </source>
</evidence>
<dbReference type="AlphaFoldDB" id="A0A1Y2B8B1"/>
<keyword evidence="1" id="KW-0560">Oxidoreductase</keyword>
<reference evidence="1 2" key="1">
    <citation type="submission" date="2016-07" db="EMBL/GenBank/DDBJ databases">
        <title>Pervasive Adenine N6-methylation of Active Genes in Fungi.</title>
        <authorList>
            <consortium name="DOE Joint Genome Institute"/>
            <person name="Mondo S.J."/>
            <person name="Dannebaum R.O."/>
            <person name="Kuo R.C."/>
            <person name="Labutti K."/>
            <person name="Haridas S."/>
            <person name="Kuo A."/>
            <person name="Salamov A."/>
            <person name="Ahrendt S.R."/>
            <person name="Lipzen A."/>
            <person name="Sullivan W."/>
            <person name="Andreopoulos W.B."/>
            <person name="Clum A."/>
            <person name="Lindquist E."/>
            <person name="Daum C."/>
            <person name="Ramamoorthy G.K."/>
            <person name="Gryganskyi A."/>
            <person name="Culley D."/>
            <person name="Magnuson J.K."/>
            <person name="James T.Y."/>
            <person name="O'Malley M.A."/>
            <person name="Stajich J.E."/>
            <person name="Spatafora J.W."/>
            <person name="Visel A."/>
            <person name="Grigoriev I.V."/>
        </authorList>
    </citation>
    <scope>NUCLEOTIDE SEQUENCE [LARGE SCALE GENOMIC DNA]</scope>
    <source>
        <strain evidence="1 2">68-887.2</strain>
    </source>
</reference>
<evidence type="ECO:0000313" key="1">
    <source>
        <dbReference type="EMBL" id="ORY31043.1"/>
    </source>
</evidence>
<organism evidence="1 2">
    <name type="scientific">Naematelia encephala</name>
    <dbReference type="NCBI Taxonomy" id="71784"/>
    <lineage>
        <taxon>Eukaryota</taxon>
        <taxon>Fungi</taxon>
        <taxon>Dikarya</taxon>
        <taxon>Basidiomycota</taxon>
        <taxon>Agaricomycotina</taxon>
        <taxon>Tremellomycetes</taxon>
        <taxon>Tremellales</taxon>
        <taxon>Naemateliaceae</taxon>
        <taxon>Naematelia</taxon>
    </lineage>
</organism>
<accession>A0A1Y2B8B1</accession>
<keyword evidence="1" id="KW-0575">Peroxidase</keyword>
<comment type="caution">
    <text evidence="1">The sequence shown here is derived from an EMBL/GenBank/DDBJ whole genome shotgun (WGS) entry which is preliminary data.</text>
</comment>
<dbReference type="Proteomes" id="UP000193986">
    <property type="component" value="Unassembled WGS sequence"/>
</dbReference>
<dbReference type="OrthoDB" id="2586335at2759"/>
<keyword evidence="2" id="KW-1185">Reference proteome</keyword>
<proteinExistence type="predicted"/>
<name>A0A1Y2B8B1_9TREE</name>
<dbReference type="GO" id="GO:0004601">
    <property type="term" value="F:peroxidase activity"/>
    <property type="evidence" value="ECO:0007669"/>
    <property type="project" value="UniProtKB-KW"/>
</dbReference>
<dbReference type="InParanoid" id="A0A1Y2B8B1"/>
<dbReference type="EMBL" id="MCFC01000017">
    <property type="protein sequence ID" value="ORY31043.1"/>
    <property type="molecule type" value="Genomic_DNA"/>
</dbReference>
<gene>
    <name evidence="1" type="ORF">BCR39DRAFT_466114</name>
</gene>
<protein>
    <submittedName>
        <fullName evidence="1">Dye-decolorizing heme-containing peroxidase</fullName>
    </submittedName>
</protein>